<organism evidence="3 4">
    <name type="scientific">Erythrobacter neustonensis</name>
    <dbReference type="NCBI Taxonomy" id="1112"/>
    <lineage>
        <taxon>Bacteria</taxon>
        <taxon>Pseudomonadati</taxon>
        <taxon>Pseudomonadota</taxon>
        <taxon>Alphaproteobacteria</taxon>
        <taxon>Sphingomonadales</taxon>
        <taxon>Erythrobacteraceae</taxon>
        <taxon>Erythrobacter/Porphyrobacter group</taxon>
        <taxon>Erythrobacter</taxon>
    </lineage>
</organism>
<keyword evidence="4" id="KW-1185">Reference proteome</keyword>
<feature type="compositionally biased region" description="Low complexity" evidence="1">
    <location>
        <begin position="31"/>
        <end position="42"/>
    </location>
</feature>
<evidence type="ECO:0000313" key="4">
    <source>
        <dbReference type="Proteomes" id="UP000078263"/>
    </source>
</evidence>
<name>A0A192D3I7_9SPHN</name>
<dbReference type="InterPro" id="IPR035890">
    <property type="entry name" value="Anti-sigma-28_factor_FlgM_sf"/>
</dbReference>
<reference evidence="3 4" key="1">
    <citation type="submission" date="2016-05" db="EMBL/GenBank/DDBJ databases">
        <title>Compelete Genome Sequence of Bacteriochlorophyll-Synthesizing Bacterium Porphyrobacter neustonensis DSM 9434.</title>
        <authorList>
            <person name="Shi X.-L."/>
            <person name="Wu Y.-H."/>
            <person name="Cheng H."/>
            <person name="Xu L."/>
            <person name="Zhang X.-Q."/>
            <person name="Wang C.-S."/>
            <person name="Xu X.-W."/>
        </authorList>
    </citation>
    <scope>NUCLEOTIDE SEQUENCE [LARGE SCALE GENOMIC DNA]</scope>
    <source>
        <strain evidence="3 4">DSM 9434</strain>
    </source>
</reference>
<dbReference type="RefSeq" id="WP_068350476.1">
    <property type="nucleotide sequence ID" value="NZ_CP016033.1"/>
</dbReference>
<dbReference type="OrthoDB" id="7392062at2"/>
<dbReference type="InterPro" id="IPR031316">
    <property type="entry name" value="FlgM_C"/>
</dbReference>
<dbReference type="SUPFAM" id="SSF101498">
    <property type="entry name" value="Anti-sigma factor FlgM"/>
    <property type="match status" value="1"/>
</dbReference>
<evidence type="ECO:0000313" key="3">
    <source>
        <dbReference type="EMBL" id="ANK12566.1"/>
    </source>
</evidence>
<dbReference type="Proteomes" id="UP000078263">
    <property type="component" value="Chromosome"/>
</dbReference>
<accession>A0A192D3I7</accession>
<feature type="region of interest" description="Disordered" evidence="1">
    <location>
        <begin position="23"/>
        <end position="42"/>
    </location>
</feature>
<evidence type="ECO:0000256" key="1">
    <source>
        <dbReference type="SAM" id="MobiDB-lite"/>
    </source>
</evidence>
<dbReference type="EMBL" id="CP016033">
    <property type="protein sequence ID" value="ANK12566.1"/>
    <property type="molecule type" value="Genomic_DNA"/>
</dbReference>
<gene>
    <name evidence="3" type="ORF">A9D12_05955</name>
</gene>
<evidence type="ECO:0000259" key="2">
    <source>
        <dbReference type="Pfam" id="PF04316"/>
    </source>
</evidence>
<protein>
    <recommendedName>
        <fullName evidence="2">Anti-sigma-28 factor FlgM C-terminal domain-containing protein</fullName>
    </recommendedName>
</protein>
<feature type="domain" description="Anti-sigma-28 factor FlgM C-terminal" evidence="2">
    <location>
        <begin position="48"/>
        <end position="88"/>
    </location>
</feature>
<dbReference type="KEGG" id="pns:A9D12_05955"/>
<dbReference type="Pfam" id="PF04316">
    <property type="entry name" value="FlgM"/>
    <property type="match status" value="1"/>
</dbReference>
<dbReference type="STRING" id="1112.A9D12_05955"/>
<dbReference type="AlphaFoldDB" id="A0A192D3I7"/>
<sequence length="100" mass="10090">MPSIELSKLPSVSAARAVASGERAQIEARPRNAAPAAGAAPGGVSLEVSSAAEAASPPVDAERVSQIKAALRDGSYPLVPTKIVDAMIAAQVSLSMPERV</sequence>
<proteinExistence type="predicted"/>